<comment type="caution">
    <text evidence="2">The sequence shown here is derived from an EMBL/GenBank/DDBJ whole genome shotgun (WGS) entry which is preliminary data.</text>
</comment>
<reference evidence="2" key="1">
    <citation type="journal article" date="2022" name="bioRxiv">
        <title>Sequencing and chromosome-scale assembly of the giantPleurodeles waltlgenome.</title>
        <authorList>
            <person name="Brown T."/>
            <person name="Elewa A."/>
            <person name="Iarovenko S."/>
            <person name="Subramanian E."/>
            <person name="Araus A.J."/>
            <person name="Petzold A."/>
            <person name="Susuki M."/>
            <person name="Suzuki K.-i.T."/>
            <person name="Hayashi T."/>
            <person name="Toyoda A."/>
            <person name="Oliveira C."/>
            <person name="Osipova E."/>
            <person name="Leigh N.D."/>
            <person name="Simon A."/>
            <person name="Yun M.H."/>
        </authorList>
    </citation>
    <scope>NUCLEOTIDE SEQUENCE</scope>
    <source>
        <strain evidence="2">20211129_DDA</strain>
        <tissue evidence="2">Liver</tissue>
    </source>
</reference>
<gene>
    <name evidence="2" type="ORF">NDU88_007447</name>
</gene>
<name>A0AAV7PLN7_PLEWA</name>
<dbReference type="EMBL" id="JANPWB010000011">
    <property type="protein sequence ID" value="KAJ1129076.1"/>
    <property type="molecule type" value="Genomic_DNA"/>
</dbReference>
<dbReference type="AlphaFoldDB" id="A0AAV7PLN7"/>
<evidence type="ECO:0000313" key="2">
    <source>
        <dbReference type="EMBL" id="KAJ1129076.1"/>
    </source>
</evidence>
<protein>
    <submittedName>
        <fullName evidence="2">Uncharacterized protein</fullName>
    </submittedName>
</protein>
<feature type="compositionally biased region" description="Polar residues" evidence="1">
    <location>
        <begin position="44"/>
        <end position="54"/>
    </location>
</feature>
<sequence length="114" mass="12299">MAVSSHARITVRTMAESIRQLDAWRARLPFQTAHSRTLAPFSRPKSSAVSTARTISPGYDGRTPQQGCCRLPSFGHSCNHLIPRLASELVSGAVGYLATGHSPAPVPSPCWDPF</sequence>
<evidence type="ECO:0000256" key="1">
    <source>
        <dbReference type="SAM" id="MobiDB-lite"/>
    </source>
</evidence>
<proteinExistence type="predicted"/>
<accession>A0AAV7PLN7</accession>
<organism evidence="2 3">
    <name type="scientific">Pleurodeles waltl</name>
    <name type="common">Iberian ribbed newt</name>
    <dbReference type="NCBI Taxonomy" id="8319"/>
    <lineage>
        <taxon>Eukaryota</taxon>
        <taxon>Metazoa</taxon>
        <taxon>Chordata</taxon>
        <taxon>Craniata</taxon>
        <taxon>Vertebrata</taxon>
        <taxon>Euteleostomi</taxon>
        <taxon>Amphibia</taxon>
        <taxon>Batrachia</taxon>
        <taxon>Caudata</taxon>
        <taxon>Salamandroidea</taxon>
        <taxon>Salamandridae</taxon>
        <taxon>Pleurodelinae</taxon>
        <taxon>Pleurodeles</taxon>
    </lineage>
</organism>
<evidence type="ECO:0000313" key="3">
    <source>
        <dbReference type="Proteomes" id="UP001066276"/>
    </source>
</evidence>
<keyword evidence="3" id="KW-1185">Reference proteome</keyword>
<feature type="region of interest" description="Disordered" evidence="1">
    <location>
        <begin position="41"/>
        <end position="61"/>
    </location>
</feature>
<dbReference type="Proteomes" id="UP001066276">
    <property type="component" value="Chromosome 7"/>
</dbReference>